<dbReference type="SUPFAM" id="SSF100950">
    <property type="entry name" value="NagB/RpiA/CoA transferase-like"/>
    <property type="match status" value="1"/>
</dbReference>
<dbReference type="InterPro" id="IPR018356">
    <property type="entry name" value="Tscrpt_reg_HTH_DeoR_CS"/>
</dbReference>
<evidence type="ECO:0000313" key="6">
    <source>
        <dbReference type="Proteomes" id="UP001230005"/>
    </source>
</evidence>
<dbReference type="SMART" id="SM00420">
    <property type="entry name" value="HTH_DEOR"/>
    <property type="match status" value="1"/>
</dbReference>
<dbReference type="InterPro" id="IPR036390">
    <property type="entry name" value="WH_DNA-bd_sf"/>
</dbReference>
<dbReference type="PANTHER" id="PTHR30363:SF44">
    <property type="entry name" value="AGA OPERON TRANSCRIPTIONAL REPRESSOR-RELATED"/>
    <property type="match status" value="1"/>
</dbReference>
<keyword evidence="2" id="KW-0238">DNA-binding</keyword>
<evidence type="ECO:0000256" key="1">
    <source>
        <dbReference type="ARBA" id="ARBA00023015"/>
    </source>
</evidence>
<dbReference type="InterPro" id="IPR037171">
    <property type="entry name" value="NagB/RpiA_transferase-like"/>
</dbReference>
<dbReference type="InterPro" id="IPR036388">
    <property type="entry name" value="WH-like_DNA-bd_sf"/>
</dbReference>
<sequence length="253" mass="27933">MLAEERYKKIVALVNERGSIRVSELSQIFGVTEETIRRDLGKLEGEGKLTRSHGGAVSVESNQSEIPYATREVINVEEKKTIALEAISHIQEEERVFLDASTTAWYVASSLPNMPLTVLTNSMKVALELSEKDKIHVICLGGSLTTISLSFVGPLAESALDQYFIDKAFISSKGIDVKRGLSDNNELQARLRHKVIELSDKVYYMADYSKFGTRALTKISDVTSIDSIITDTFTEEAIVQGLRDSGVKVIIAT</sequence>
<dbReference type="InterPro" id="IPR014036">
    <property type="entry name" value="DeoR-like_C"/>
</dbReference>
<dbReference type="EMBL" id="JAUSUG010000022">
    <property type="protein sequence ID" value="MDQ0257030.1"/>
    <property type="molecule type" value="Genomic_DNA"/>
</dbReference>
<organism evidence="5 6">
    <name type="scientific">Evansella vedderi</name>
    <dbReference type="NCBI Taxonomy" id="38282"/>
    <lineage>
        <taxon>Bacteria</taxon>
        <taxon>Bacillati</taxon>
        <taxon>Bacillota</taxon>
        <taxon>Bacilli</taxon>
        <taxon>Bacillales</taxon>
        <taxon>Bacillaceae</taxon>
        <taxon>Evansella</taxon>
    </lineage>
</organism>
<dbReference type="PROSITE" id="PS00894">
    <property type="entry name" value="HTH_DEOR_1"/>
    <property type="match status" value="1"/>
</dbReference>
<dbReference type="PANTHER" id="PTHR30363">
    <property type="entry name" value="HTH-TYPE TRANSCRIPTIONAL REGULATOR SRLR-RELATED"/>
    <property type="match status" value="1"/>
</dbReference>
<dbReference type="Proteomes" id="UP001230005">
    <property type="component" value="Unassembled WGS sequence"/>
</dbReference>
<evidence type="ECO:0000256" key="2">
    <source>
        <dbReference type="ARBA" id="ARBA00023125"/>
    </source>
</evidence>
<evidence type="ECO:0000256" key="3">
    <source>
        <dbReference type="ARBA" id="ARBA00023163"/>
    </source>
</evidence>
<evidence type="ECO:0000313" key="5">
    <source>
        <dbReference type="EMBL" id="MDQ0257030.1"/>
    </source>
</evidence>
<keyword evidence="1" id="KW-0805">Transcription regulation</keyword>
<dbReference type="RefSeq" id="WP_307330109.1">
    <property type="nucleotide sequence ID" value="NZ_JAUSUG010000022.1"/>
</dbReference>
<dbReference type="Pfam" id="PF00455">
    <property type="entry name" value="DeoRC"/>
    <property type="match status" value="1"/>
</dbReference>
<accession>A0ABU0A1A5</accession>
<dbReference type="Gene3D" id="1.10.10.10">
    <property type="entry name" value="Winged helix-like DNA-binding domain superfamily/Winged helix DNA-binding domain"/>
    <property type="match status" value="1"/>
</dbReference>
<proteinExistence type="predicted"/>
<evidence type="ECO:0000259" key="4">
    <source>
        <dbReference type="PROSITE" id="PS51000"/>
    </source>
</evidence>
<gene>
    <name evidence="5" type="ORF">J2S74_004475</name>
</gene>
<dbReference type="InterPro" id="IPR001034">
    <property type="entry name" value="DeoR_HTH"/>
</dbReference>
<reference evidence="5 6" key="1">
    <citation type="submission" date="2023-07" db="EMBL/GenBank/DDBJ databases">
        <title>Genomic Encyclopedia of Type Strains, Phase IV (KMG-IV): sequencing the most valuable type-strain genomes for metagenomic binning, comparative biology and taxonomic classification.</title>
        <authorList>
            <person name="Goeker M."/>
        </authorList>
    </citation>
    <scope>NUCLEOTIDE SEQUENCE [LARGE SCALE GENOMIC DNA]</scope>
    <source>
        <strain evidence="5 6">DSM 9768</strain>
    </source>
</reference>
<dbReference type="SUPFAM" id="SSF46785">
    <property type="entry name" value="Winged helix' DNA-binding domain"/>
    <property type="match status" value="1"/>
</dbReference>
<keyword evidence="3" id="KW-0804">Transcription</keyword>
<dbReference type="SMART" id="SM01134">
    <property type="entry name" value="DeoRC"/>
    <property type="match status" value="1"/>
</dbReference>
<dbReference type="PRINTS" id="PR00037">
    <property type="entry name" value="HTHLACR"/>
</dbReference>
<protein>
    <submittedName>
        <fullName evidence="5">DeoR/GlpR family transcriptional regulator of sugar metabolism</fullName>
    </submittedName>
</protein>
<dbReference type="Pfam" id="PF08220">
    <property type="entry name" value="HTH_DeoR"/>
    <property type="match status" value="1"/>
</dbReference>
<comment type="caution">
    <text evidence="5">The sequence shown here is derived from an EMBL/GenBank/DDBJ whole genome shotgun (WGS) entry which is preliminary data.</text>
</comment>
<dbReference type="PROSITE" id="PS51000">
    <property type="entry name" value="HTH_DEOR_2"/>
    <property type="match status" value="1"/>
</dbReference>
<dbReference type="Gene3D" id="3.40.50.1360">
    <property type="match status" value="1"/>
</dbReference>
<name>A0ABU0A1A5_9BACI</name>
<keyword evidence="6" id="KW-1185">Reference proteome</keyword>
<feature type="domain" description="HTH deoR-type" evidence="4">
    <location>
        <begin position="3"/>
        <end position="58"/>
    </location>
</feature>
<dbReference type="InterPro" id="IPR050313">
    <property type="entry name" value="Carb_Metab_HTH_regulators"/>
</dbReference>